<feature type="domain" description="Xylose isomerase-like TIM barrel" evidence="1">
    <location>
        <begin position="54"/>
        <end position="273"/>
    </location>
</feature>
<keyword evidence="2" id="KW-0413">Isomerase</keyword>
<protein>
    <submittedName>
        <fullName evidence="2">Xylose isomerase-like TIM barrel</fullName>
    </submittedName>
</protein>
<evidence type="ECO:0000259" key="1">
    <source>
        <dbReference type="Pfam" id="PF01261"/>
    </source>
</evidence>
<accession>A0A518GAG7</accession>
<dbReference type="GO" id="GO:0016853">
    <property type="term" value="F:isomerase activity"/>
    <property type="evidence" value="ECO:0007669"/>
    <property type="project" value="UniProtKB-KW"/>
</dbReference>
<dbReference type="KEGG" id="ahel:Q31a_39110"/>
<dbReference type="InterPro" id="IPR050312">
    <property type="entry name" value="IolE/XylAMocC-like"/>
</dbReference>
<dbReference type="SUPFAM" id="SSF51658">
    <property type="entry name" value="Xylose isomerase-like"/>
    <property type="match status" value="1"/>
</dbReference>
<dbReference type="OrthoDB" id="9782626at2"/>
<dbReference type="RefSeq" id="WP_145080861.1">
    <property type="nucleotide sequence ID" value="NZ_CP036298.1"/>
</dbReference>
<dbReference type="AlphaFoldDB" id="A0A518GAG7"/>
<dbReference type="Pfam" id="PF01261">
    <property type="entry name" value="AP_endonuc_2"/>
    <property type="match status" value="1"/>
</dbReference>
<dbReference type="PANTHER" id="PTHR12110:SF52">
    <property type="entry name" value="XYLOSE ISOMERASE"/>
    <property type="match status" value="1"/>
</dbReference>
<keyword evidence="3" id="KW-1185">Reference proteome</keyword>
<dbReference type="InterPro" id="IPR013022">
    <property type="entry name" value="Xyl_isomerase-like_TIM-brl"/>
</dbReference>
<dbReference type="Gene3D" id="3.20.20.150">
    <property type="entry name" value="Divalent-metal-dependent TIM barrel enzymes"/>
    <property type="match status" value="1"/>
</dbReference>
<dbReference type="Proteomes" id="UP000318017">
    <property type="component" value="Chromosome"/>
</dbReference>
<evidence type="ECO:0000313" key="3">
    <source>
        <dbReference type="Proteomes" id="UP000318017"/>
    </source>
</evidence>
<evidence type="ECO:0000313" key="2">
    <source>
        <dbReference type="EMBL" id="QDV25585.1"/>
    </source>
</evidence>
<dbReference type="EMBL" id="CP036298">
    <property type="protein sequence ID" value="QDV25585.1"/>
    <property type="molecule type" value="Genomic_DNA"/>
</dbReference>
<dbReference type="PANTHER" id="PTHR12110">
    <property type="entry name" value="HYDROXYPYRUVATE ISOMERASE"/>
    <property type="match status" value="1"/>
</dbReference>
<sequence>MSTSSATASVQALSLQRLAIHTITTKPWSLREALEHYRSQHVQGISIWVEALKSTPPSTARRWIDDAGMHVPALVRGGFFCDRSSRVRQSRIDENRKLIEIAAEVGAESLVLVVGATPGVELRRQRGWVEEGVQTILADAAQAGLKLAVEPLHPMYAADKSCINRLREARLLCDQLNHPLLGVAIDVYHTWWDPDLHREIELLGKSKRIFGFHLCDWRVPTRHLLTDRALMGDGCVHLKQIRLAVEAAGFTGWNEVEIFSEEHWATDQKSFLNKIVERYAAC</sequence>
<dbReference type="InterPro" id="IPR036237">
    <property type="entry name" value="Xyl_isomerase-like_sf"/>
</dbReference>
<reference evidence="2 3" key="1">
    <citation type="submission" date="2019-02" db="EMBL/GenBank/DDBJ databases">
        <title>Deep-cultivation of Planctomycetes and their phenomic and genomic characterization uncovers novel biology.</title>
        <authorList>
            <person name="Wiegand S."/>
            <person name="Jogler M."/>
            <person name="Boedeker C."/>
            <person name="Pinto D."/>
            <person name="Vollmers J."/>
            <person name="Rivas-Marin E."/>
            <person name="Kohn T."/>
            <person name="Peeters S.H."/>
            <person name="Heuer A."/>
            <person name="Rast P."/>
            <person name="Oberbeckmann S."/>
            <person name="Bunk B."/>
            <person name="Jeske O."/>
            <person name="Meyerdierks A."/>
            <person name="Storesund J.E."/>
            <person name="Kallscheuer N."/>
            <person name="Luecker S."/>
            <person name="Lage O.M."/>
            <person name="Pohl T."/>
            <person name="Merkel B.J."/>
            <person name="Hornburger P."/>
            <person name="Mueller R.-W."/>
            <person name="Bruemmer F."/>
            <person name="Labrenz M."/>
            <person name="Spormann A.M."/>
            <person name="Op den Camp H."/>
            <person name="Overmann J."/>
            <person name="Amann R."/>
            <person name="Jetten M.S.M."/>
            <person name="Mascher T."/>
            <person name="Medema M.H."/>
            <person name="Devos D.P."/>
            <person name="Kaster A.-K."/>
            <person name="Ovreas L."/>
            <person name="Rohde M."/>
            <person name="Galperin M.Y."/>
            <person name="Jogler C."/>
        </authorList>
    </citation>
    <scope>NUCLEOTIDE SEQUENCE [LARGE SCALE GENOMIC DNA]</scope>
    <source>
        <strain evidence="2 3">Q31a</strain>
    </source>
</reference>
<proteinExistence type="predicted"/>
<gene>
    <name evidence="2" type="ORF">Q31a_39110</name>
</gene>
<organism evidence="2 3">
    <name type="scientific">Aureliella helgolandensis</name>
    <dbReference type="NCBI Taxonomy" id="2527968"/>
    <lineage>
        <taxon>Bacteria</taxon>
        <taxon>Pseudomonadati</taxon>
        <taxon>Planctomycetota</taxon>
        <taxon>Planctomycetia</taxon>
        <taxon>Pirellulales</taxon>
        <taxon>Pirellulaceae</taxon>
        <taxon>Aureliella</taxon>
    </lineage>
</organism>
<name>A0A518GAG7_9BACT</name>